<evidence type="ECO:0000256" key="1">
    <source>
        <dbReference type="ARBA" id="ARBA00023002"/>
    </source>
</evidence>
<sequence length="354" mass="38847">MRTIIISEPGKVAVTETEMPKVKEGEALLKLLYGGICGSDLGTYRGTFAYASYPRIPGHEFSAQIVEIGENDRGLKPGMIVTCNPYFNCQKCYSCERGLVNCCESNETMGAQRDGAFSEYITMPIERIYDGKGLNPKQLALIEPFCISYHGVSRADVKKGDKVLVIGAGTIGVLAAIAAKAKGGEVYIVDVAEEKLQYAYETFGLAGMIKNDSKEEFMNRVNEITGEHHGFDVCIEAVGLPSTFQNCIDAAAYGGRIVLIGVGKKNLDFNFTLIQKKELNIFGSRNALKADFTELIDLVKSGEIDLEKIVMNPDSTDVKKKSEYELDEADRAFEEFSKYGGSKLKVLIHFSDPS</sequence>
<keyword evidence="1" id="KW-0560">Oxidoreductase</keyword>
<dbReference type="SUPFAM" id="SSF50129">
    <property type="entry name" value="GroES-like"/>
    <property type="match status" value="1"/>
</dbReference>
<reference evidence="4 5" key="1">
    <citation type="submission" date="2020-08" db="EMBL/GenBank/DDBJ databases">
        <title>Genome public.</title>
        <authorList>
            <person name="Liu C."/>
            <person name="Sun Q."/>
        </authorList>
    </citation>
    <scope>NUCLEOTIDE SEQUENCE [LARGE SCALE GENOMIC DNA]</scope>
    <source>
        <strain evidence="4 5">NSJ-13</strain>
    </source>
</reference>
<dbReference type="InterPro" id="IPR050129">
    <property type="entry name" value="Zn_alcohol_dh"/>
</dbReference>
<keyword evidence="5" id="KW-1185">Reference proteome</keyword>
<evidence type="ECO:0000313" key="5">
    <source>
        <dbReference type="Proteomes" id="UP000631576"/>
    </source>
</evidence>
<evidence type="ECO:0000313" key="4">
    <source>
        <dbReference type="EMBL" id="MBC5682384.1"/>
    </source>
</evidence>
<dbReference type="CDD" id="cd08261">
    <property type="entry name" value="Zn_ADH7"/>
    <property type="match status" value="1"/>
</dbReference>
<comment type="caution">
    <text evidence="4">The sequence shown here is derived from an EMBL/GenBank/DDBJ whole genome shotgun (WGS) entry which is preliminary data.</text>
</comment>
<evidence type="ECO:0000259" key="2">
    <source>
        <dbReference type="Pfam" id="PF00107"/>
    </source>
</evidence>
<gene>
    <name evidence="4" type="ORF">H8S40_02125</name>
</gene>
<dbReference type="PANTHER" id="PTHR43401">
    <property type="entry name" value="L-THREONINE 3-DEHYDROGENASE"/>
    <property type="match status" value="1"/>
</dbReference>
<dbReference type="Gene3D" id="3.90.180.10">
    <property type="entry name" value="Medium-chain alcohol dehydrogenases, catalytic domain"/>
    <property type="match status" value="1"/>
</dbReference>
<dbReference type="PANTHER" id="PTHR43401:SF2">
    <property type="entry name" value="L-THREONINE 3-DEHYDROGENASE"/>
    <property type="match status" value="1"/>
</dbReference>
<dbReference type="SUPFAM" id="SSF51735">
    <property type="entry name" value="NAD(P)-binding Rossmann-fold domains"/>
    <property type="match status" value="1"/>
</dbReference>
<feature type="domain" description="Alcohol dehydrogenase-like C-terminal" evidence="2">
    <location>
        <begin position="171"/>
        <end position="300"/>
    </location>
</feature>
<dbReference type="InterPro" id="IPR036291">
    <property type="entry name" value="NAD(P)-bd_dom_sf"/>
</dbReference>
<accession>A0ABR7G4N4</accession>
<feature type="domain" description="Alcohol dehydrogenase-like N-terminal" evidence="3">
    <location>
        <begin position="24"/>
        <end position="128"/>
    </location>
</feature>
<dbReference type="Pfam" id="PF00107">
    <property type="entry name" value="ADH_zinc_N"/>
    <property type="match status" value="1"/>
</dbReference>
<proteinExistence type="predicted"/>
<dbReference type="EMBL" id="JACOPE010000001">
    <property type="protein sequence ID" value="MBC5682384.1"/>
    <property type="molecule type" value="Genomic_DNA"/>
</dbReference>
<dbReference type="Pfam" id="PF08240">
    <property type="entry name" value="ADH_N"/>
    <property type="match status" value="1"/>
</dbReference>
<protein>
    <submittedName>
        <fullName evidence="4">Zinc-binding alcohol dehydrogenase family protein</fullName>
    </submittedName>
</protein>
<dbReference type="InterPro" id="IPR011032">
    <property type="entry name" value="GroES-like_sf"/>
</dbReference>
<dbReference type="Proteomes" id="UP000631576">
    <property type="component" value="Unassembled WGS sequence"/>
</dbReference>
<dbReference type="InterPro" id="IPR013149">
    <property type="entry name" value="ADH-like_C"/>
</dbReference>
<dbReference type="InterPro" id="IPR013154">
    <property type="entry name" value="ADH-like_N"/>
</dbReference>
<evidence type="ECO:0000259" key="3">
    <source>
        <dbReference type="Pfam" id="PF08240"/>
    </source>
</evidence>
<dbReference type="RefSeq" id="WP_186864436.1">
    <property type="nucleotide sequence ID" value="NZ_JACOPE010000001.1"/>
</dbReference>
<dbReference type="Gene3D" id="3.40.50.720">
    <property type="entry name" value="NAD(P)-binding Rossmann-like Domain"/>
    <property type="match status" value="1"/>
</dbReference>
<name>A0ABR7G4N4_9FIRM</name>
<organism evidence="4 5">
    <name type="scientific">Ruminococcus hominis</name>
    <dbReference type="NCBI Taxonomy" id="2763065"/>
    <lineage>
        <taxon>Bacteria</taxon>
        <taxon>Bacillati</taxon>
        <taxon>Bacillota</taxon>
        <taxon>Clostridia</taxon>
        <taxon>Eubacteriales</taxon>
        <taxon>Oscillospiraceae</taxon>
        <taxon>Ruminococcus</taxon>
    </lineage>
</organism>